<dbReference type="GO" id="GO:0000976">
    <property type="term" value="F:transcription cis-regulatory region binding"/>
    <property type="evidence" value="ECO:0007669"/>
    <property type="project" value="TreeGrafter"/>
</dbReference>
<keyword evidence="6" id="KW-1185">Reference proteome</keyword>
<proteinExistence type="predicted"/>
<name>B8D1V6_HALOH</name>
<dbReference type="eggNOG" id="COG1609">
    <property type="taxonomic scope" value="Bacteria"/>
</dbReference>
<dbReference type="AlphaFoldDB" id="B8D1V6"/>
<keyword evidence="5" id="KW-0413">Isomerase</keyword>
<reference evidence="5 6" key="1">
    <citation type="journal article" date="2009" name="PLoS ONE">
        <title>Genome analysis of the anaerobic thermohalophilic bacterium Halothermothrix orenii.</title>
        <authorList>
            <person name="Mavromatis K."/>
            <person name="Ivanova N."/>
            <person name="Anderson I."/>
            <person name="Lykidis A."/>
            <person name="Hooper S.D."/>
            <person name="Sun H."/>
            <person name="Kunin V."/>
            <person name="Lapidus A."/>
            <person name="Hugenholtz P."/>
            <person name="Patel B."/>
            <person name="Kyrpides N.C."/>
        </authorList>
    </citation>
    <scope>NUCLEOTIDE SEQUENCE [LARGE SCALE GENOMIC DNA]</scope>
    <source>
        <strain evidence="6">H 168 / OCM 544 / DSM 9562</strain>
    </source>
</reference>
<feature type="domain" description="HTH lacI-type" evidence="4">
    <location>
        <begin position="2"/>
        <end position="56"/>
    </location>
</feature>
<keyword evidence="2" id="KW-0238">DNA-binding</keyword>
<dbReference type="GO" id="GO:0008784">
    <property type="term" value="F:alanine racemase activity"/>
    <property type="evidence" value="ECO:0007669"/>
    <property type="project" value="UniProtKB-EC"/>
</dbReference>
<evidence type="ECO:0000256" key="2">
    <source>
        <dbReference type="ARBA" id="ARBA00023125"/>
    </source>
</evidence>
<accession>B8D1V6</accession>
<keyword evidence="1" id="KW-0805">Transcription regulation</keyword>
<dbReference type="CDD" id="cd06267">
    <property type="entry name" value="PBP1_LacI_sugar_binding-like"/>
    <property type="match status" value="1"/>
</dbReference>
<dbReference type="HOGENOM" id="CLU_037628_6_2_9"/>
<dbReference type="CDD" id="cd01392">
    <property type="entry name" value="HTH_LacI"/>
    <property type="match status" value="1"/>
</dbReference>
<gene>
    <name evidence="5" type="ordered locus">Hore_04250</name>
</gene>
<dbReference type="InterPro" id="IPR046335">
    <property type="entry name" value="LacI/GalR-like_sensor"/>
</dbReference>
<organism evidence="5 6">
    <name type="scientific">Halothermothrix orenii (strain H 168 / OCM 544 / DSM 9562)</name>
    <dbReference type="NCBI Taxonomy" id="373903"/>
    <lineage>
        <taxon>Bacteria</taxon>
        <taxon>Bacillati</taxon>
        <taxon>Bacillota</taxon>
        <taxon>Clostridia</taxon>
        <taxon>Halanaerobiales</taxon>
        <taxon>Halothermotrichaceae</taxon>
        <taxon>Halothermothrix</taxon>
    </lineage>
</organism>
<keyword evidence="3" id="KW-0804">Transcription</keyword>
<evidence type="ECO:0000313" key="6">
    <source>
        <dbReference type="Proteomes" id="UP000000719"/>
    </source>
</evidence>
<dbReference type="RefSeq" id="WP_012635371.1">
    <property type="nucleotide sequence ID" value="NC_011899.1"/>
</dbReference>
<dbReference type="InterPro" id="IPR028082">
    <property type="entry name" value="Peripla_BP_I"/>
</dbReference>
<dbReference type="PANTHER" id="PTHR30146">
    <property type="entry name" value="LACI-RELATED TRANSCRIPTIONAL REPRESSOR"/>
    <property type="match status" value="1"/>
</dbReference>
<dbReference type="Pfam" id="PF13377">
    <property type="entry name" value="Peripla_BP_3"/>
    <property type="match status" value="1"/>
</dbReference>
<dbReference type="GO" id="GO:0003700">
    <property type="term" value="F:DNA-binding transcription factor activity"/>
    <property type="evidence" value="ECO:0007669"/>
    <property type="project" value="TreeGrafter"/>
</dbReference>
<dbReference type="EC" id="5.1.1.1" evidence="5"/>
<dbReference type="KEGG" id="hor:Hore_04250"/>
<dbReference type="InterPro" id="IPR010982">
    <property type="entry name" value="Lambda_DNA-bd_dom_sf"/>
</dbReference>
<dbReference type="EMBL" id="CP001098">
    <property type="protein sequence ID" value="ACL69183.1"/>
    <property type="molecule type" value="Genomic_DNA"/>
</dbReference>
<dbReference type="STRING" id="373903.Hore_04250"/>
<dbReference type="SUPFAM" id="SSF47413">
    <property type="entry name" value="lambda repressor-like DNA-binding domains"/>
    <property type="match status" value="1"/>
</dbReference>
<evidence type="ECO:0000313" key="5">
    <source>
        <dbReference type="EMBL" id="ACL69183.1"/>
    </source>
</evidence>
<evidence type="ECO:0000259" key="4">
    <source>
        <dbReference type="PROSITE" id="PS50932"/>
    </source>
</evidence>
<evidence type="ECO:0000256" key="1">
    <source>
        <dbReference type="ARBA" id="ARBA00023015"/>
    </source>
</evidence>
<dbReference type="Pfam" id="PF00356">
    <property type="entry name" value="LacI"/>
    <property type="match status" value="1"/>
</dbReference>
<dbReference type="Proteomes" id="UP000000719">
    <property type="component" value="Chromosome"/>
</dbReference>
<dbReference type="SUPFAM" id="SSF53822">
    <property type="entry name" value="Periplasmic binding protein-like I"/>
    <property type="match status" value="1"/>
</dbReference>
<dbReference type="PROSITE" id="PS50932">
    <property type="entry name" value="HTH_LACI_2"/>
    <property type="match status" value="1"/>
</dbReference>
<dbReference type="PRINTS" id="PR00036">
    <property type="entry name" value="HTHLACI"/>
</dbReference>
<dbReference type="PANTHER" id="PTHR30146:SF109">
    <property type="entry name" value="HTH-TYPE TRANSCRIPTIONAL REGULATOR GALS"/>
    <property type="match status" value="1"/>
</dbReference>
<dbReference type="Gene3D" id="1.10.260.40">
    <property type="entry name" value="lambda repressor-like DNA-binding domains"/>
    <property type="match status" value="1"/>
</dbReference>
<dbReference type="SMART" id="SM00354">
    <property type="entry name" value="HTH_LACI"/>
    <property type="match status" value="1"/>
</dbReference>
<dbReference type="Gene3D" id="3.40.50.2300">
    <property type="match status" value="2"/>
</dbReference>
<protein>
    <submittedName>
        <fullName evidence="5">Transcriptional regulator, LacI family</fullName>
        <ecNumber evidence="5">5.1.1.1</ecNumber>
    </submittedName>
</protein>
<dbReference type="InterPro" id="IPR000843">
    <property type="entry name" value="HTH_LacI"/>
</dbReference>
<evidence type="ECO:0000256" key="3">
    <source>
        <dbReference type="ARBA" id="ARBA00023163"/>
    </source>
</evidence>
<sequence>MVTIKDIARIAGVSTATVSRVINNYPQVNEKTKKKVLEVMKENNYRPNSVARSLSTSRSYTIGIFFTDHFDTGLRHPFFREVIYGLEKIFGQKGYDILYFTKRNWDDKCSYVDKCRDRHVDGVVLMGVSREDTNLPQLLDSGIPTVFIDVDIIGKRASYVTLNNTDGAKMAVNYLYSLGHTKIGMIMGISSTKIAHDRFLGYQMALKDLSLSYNPDWVLNGLFSEEGGYRAMNKFLKMIDRPTAIFCQSDTMAIGAMKAIKEAKMNVPGDFSIIGFDDIEISKYVKPALTTIRQDKVKLGRAAGKLLLNIINNDLDGYKPVILPVKLIKRKSCAKLR</sequence>
<dbReference type="PROSITE" id="PS00356">
    <property type="entry name" value="HTH_LACI_1"/>
    <property type="match status" value="1"/>
</dbReference>
<dbReference type="OrthoDB" id="9789891at2"/>
<dbReference type="FunFam" id="1.10.260.40:FF:000002">
    <property type="entry name" value="HTH-type transcriptional repressor PurR"/>
    <property type="match status" value="1"/>
</dbReference>